<feature type="compositionally biased region" description="Basic and acidic residues" evidence="1">
    <location>
        <begin position="15"/>
        <end position="26"/>
    </location>
</feature>
<dbReference type="InParanoid" id="H0EZP8"/>
<dbReference type="HOGENOM" id="CLU_3242269_0_0_1"/>
<evidence type="ECO:0000313" key="2">
    <source>
        <dbReference type="EMBL" id="EHK95999.1"/>
    </source>
</evidence>
<dbReference type="Proteomes" id="UP000005446">
    <property type="component" value="Unassembled WGS sequence"/>
</dbReference>
<sequence length="43" mass="4666">MSGGVHNLRAMFENKNSEERPEDRGRSPGGSSMGKFLPQISCA</sequence>
<name>H0EZP8_GLAL7</name>
<comment type="caution">
    <text evidence="2">The sequence shown here is derived from an EMBL/GenBank/DDBJ whole genome shotgun (WGS) entry which is preliminary data.</text>
</comment>
<keyword evidence="3" id="KW-1185">Reference proteome</keyword>
<reference evidence="2 3" key="1">
    <citation type="journal article" date="2012" name="Eukaryot. Cell">
        <title>Genome sequence of the fungus Glarea lozoyensis: the first genome sequence of a species from the Helotiaceae family.</title>
        <authorList>
            <person name="Youssar L."/>
            <person name="Gruening B.A."/>
            <person name="Erxleben A."/>
            <person name="Guenther S."/>
            <person name="Huettel W."/>
        </authorList>
    </citation>
    <scope>NUCLEOTIDE SEQUENCE [LARGE SCALE GENOMIC DNA]</scope>
    <source>
        <strain evidence="3">ATCC 74030 / MF5533</strain>
    </source>
</reference>
<protein>
    <submittedName>
        <fullName evidence="2">Uncharacterized protein</fullName>
    </submittedName>
</protein>
<feature type="region of interest" description="Disordered" evidence="1">
    <location>
        <begin position="1"/>
        <end position="43"/>
    </location>
</feature>
<dbReference type="EMBL" id="AGUE01000298">
    <property type="protein sequence ID" value="EHK95999.1"/>
    <property type="molecule type" value="Genomic_DNA"/>
</dbReference>
<accession>H0EZP8</accession>
<evidence type="ECO:0000313" key="3">
    <source>
        <dbReference type="Proteomes" id="UP000005446"/>
    </source>
</evidence>
<evidence type="ECO:0000256" key="1">
    <source>
        <dbReference type="SAM" id="MobiDB-lite"/>
    </source>
</evidence>
<proteinExistence type="predicted"/>
<dbReference type="OrthoDB" id="3600083at2759"/>
<organism evidence="2 3">
    <name type="scientific">Glarea lozoyensis (strain ATCC 74030 / MF5533)</name>
    <dbReference type="NCBI Taxonomy" id="1104152"/>
    <lineage>
        <taxon>Eukaryota</taxon>
        <taxon>Fungi</taxon>
        <taxon>Dikarya</taxon>
        <taxon>Ascomycota</taxon>
        <taxon>Pezizomycotina</taxon>
        <taxon>Leotiomycetes</taxon>
        <taxon>Helotiales</taxon>
        <taxon>Helotiaceae</taxon>
        <taxon>Glarea</taxon>
    </lineage>
</organism>
<dbReference type="AlphaFoldDB" id="H0EZP8"/>
<gene>
    <name evidence="2" type="ORF">M7I_8324</name>
</gene>